<comment type="caution">
    <text evidence="1">The sequence shown here is derived from an EMBL/GenBank/DDBJ whole genome shotgun (WGS) entry which is preliminary data.</text>
</comment>
<dbReference type="EMBL" id="WGGD01000005">
    <property type="protein sequence ID" value="MUN29574.1"/>
    <property type="molecule type" value="Genomic_DNA"/>
</dbReference>
<evidence type="ECO:0000313" key="1">
    <source>
        <dbReference type="EMBL" id="MUN29574.1"/>
    </source>
</evidence>
<name>A0A6A9QLZ9_SULME</name>
<dbReference type="AlphaFoldDB" id="A0A6A9QLZ9"/>
<dbReference type="Proteomes" id="UP000470772">
    <property type="component" value="Unassembled WGS sequence"/>
</dbReference>
<gene>
    <name evidence="1" type="ORF">GC250_09015</name>
</gene>
<dbReference type="RefSeq" id="WP_156017170.1">
    <property type="nucleotide sequence ID" value="NZ_WGGD01000005.1"/>
</dbReference>
<sequence>MKKRAFILVVAVIIASVSFLYFLAHGISLENFKTNNNENNSQNSRTYVIVHANRSIIEGQDEHIEVRIVNPTNYKIDINVSDVPGQEPCVNTVPIGIVIYQGIYSYNNVSNATQLSIYPPVFCPVLPKVVKEELLPNSSTMKVTLNDGITKVLNASLNLWIHGYYIHSKEWKFYPLIGGHHYTIEVFTPVSQPMFVYFYVSP</sequence>
<proteinExistence type="predicted"/>
<evidence type="ECO:0000313" key="2">
    <source>
        <dbReference type="Proteomes" id="UP000470772"/>
    </source>
</evidence>
<organism evidence="1 2">
    <name type="scientific">Sulfuracidifex metallicus DSM 6482 = JCM 9184</name>
    <dbReference type="NCBI Taxonomy" id="523847"/>
    <lineage>
        <taxon>Archaea</taxon>
        <taxon>Thermoproteota</taxon>
        <taxon>Thermoprotei</taxon>
        <taxon>Sulfolobales</taxon>
        <taxon>Sulfolobaceae</taxon>
        <taxon>Sulfuracidifex</taxon>
    </lineage>
</organism>
<keyword evidence="2" id="KW-1185">Reference proteome</keyword>
<protein>
    <submittedName>
        <fullName evidence="1">Uncharacterized protein</fullName>
    </submittedName>
</protein>
<accession>A0A6A9QLZ9</accession>
<reference evidence="1 2" key="1">
    <citation type="submission" date="2019-10" db="EMBL/GenBank/DDBJ databases">
        <title>Sequencing and Assembly of Multiple Reported Metal-Biooxidizing Members of the Extremely Thermoacidophilic Archaeal Family Sulfolobaceae.</title>
        <authorList>
            <person name="Counts J.A."/>
            <person name="Kelly R.M."/>
        </authorList>
    </citation>
    <scope>NUCLEOTIDE SEQUENCE [LARGE SCALE GENOMIC DNA]</scope>
    <source>
        <strain evidence="1 2">DSM 6482</strain>
    </source>
</reference>